<gene>
    <name evidence="1" type="ORF">LZZ85_12830</name>
</gene>
<dbReference type="RefSeq" id="WP_237872290.1">
    <property type="nucleotide sequence ID" value="NZ_JAKLTR010000007.1"/>
</dbReference>
<dbReference type="InterPro" id="IPR036890">
    <property type="entry name" value="HATPase_C_sf"/>
</dbReference>
<proteinExistence type="predicted"/>
<keyword evidence="2" id="KW-1185">Reference proteome</keyword>
<dbReference type="Gene3D" id="3.30.565.10">
    <property type="entry name" value="Histidine kinase-like ATPase, C-terminal domain"/>
    <property type="match status" value="1"/>
</dbReference>
<keyword evidence="1" id="KW-0547">Nucleotide-binding</keyword>
<evidence type="ECO:0000313" key="1">
    <source>
        <dbReference type="EMBL" id="MCG2615177.1"/>
    </source>
</evidence>
<keyword evidence="1" id="KW-0067">ATP-binding</keyword>
<dbReference type="GO" id="GO:0005524">
    <property type="term" value="F:ATP binding"/>
    <property type="evidence" value="ECO:0007669"/>
    <property type="project" value="UniProtKB-KW"/>
</dbReference>
<dbReference type="Pfam" id="PF13589">
    <property type="entry name" value="HATPase_c_3"/>
    <property type="match status" value="1"/>
</dbReference>
<dbReference type="EMBL" id="JAKLTR010000007">
    <property type="protein sequence ID" value="MCG2615177.1"/>
    <property type="molecule type" value="Genomic_DNA"/>
</dbReference>
<name>A0ABS9KS65_9BACT</name>
<accession>A0ABS9KS65</accession>
<dbReference type="Proteomes" id="UP001165367">
    <property type="component" value="Unassembled WGS sequence"/>
</dbReference>
<reference evidence="1" key="1">
    <citation type="submission" date="2022-01" db="EMBL/GenBank/DDBJ databases">
        <authorList>
            <person name="Jo J.-H."/>
            <person name="Im W.-T."/>
        </authorList>
    </citation>
    <scope>NUCLEOTIDE SEQUENCE</scope>
    <source>
        <strain evidence="1">NA20</strain>
    </source>
</reference>
<comment type="caution">
    <text evidence="1">The sequence shown here is derived from an EMBL/GenBank/DDBJ whole genome shotgun (WGS) entry which is preliminary data.</text>
</comment>
<evidence type="ECO:0000313" key="2">
    <source>
        <dbReference type="Proteomes" id="UP001165367"/>
    </source>
</evidence>
<protein>
    <submittedName>
        <fullName evidence="1">ATP-binding protein</fullName>
    </submittedName>
</protein>
<sequence>MEQLVSVNNTGIDSAGLPADYMAAVGEFIWNAFDANATHVDIQFSANSLDFISSLSIADNGQGIDLDTINQTFGNFMDSLKKSSFRKSSSSVRGNKGKGRFSFATFASSARWETTFRDPESDRLLDYTIDIHRNSKNKYVTGNRHISKNKETGTTVRLHELFDVTAYSFSKPEFINYLAKEFGWFLLLNKEKKFRISINGEPISYQTLIAESDSIRFAVNKDEKLAAFRITFVRWQEKIGDKFYFYFLNGRQTEVFKELTSFNNNALGFNHSVYVESAFFDNFNPNDKEQSLTLDGSATRSSPVFKSLTARLQKLLREKQKNFVSEQAASQLIEGYERSGVIPAFKTNKYDQARKADLLNVVKAIYCIEPKLFLGLNKEQQKISVGLINILLEKDERETILDLIGRIISMTAAERNELSQVLQKTTMANITKMVSLIEDRYRVILLLKSLVYDQKRFTSEIRHLQKAIEENYWLFGEQYHLVSANEAFNQLYDKYVDFLNGNPGKGSSRKDGKIMSARRPDLFLCRKRAVPDMFDQELQMEENIMVELKRPLVDIGVEQIRQIEDYMEIIRSDDAFNSQKRLWKFIIIGNKVDEYVKGQYDSMKEKNRRFLVKAAHNYEIYAYSWDDIFTLFDLRHSFLADHLNFNKEVIRHQLTEKGIELNGVNTPEEILEEMMEH</sequence>
<dbReference type="SUPFAM" id="SSF55874">
    <property type="entry name" value="ATPase domain of HSP90 chaperone/DNA topoisomerase II/histidine kinase"/>
    <property type="match status" value="1"/>
</dbReference>
<organism evidence="1 2">
    <name type="scientific">Terrimonas ginsenosidimutans</name>
    <dbReference type="NCBI Taxonomy" id="2908004"/>
    <lineage>
        <taxon>Bacteria</taxon>
        <taxon>Pseudomonadati</taxon>
        <taxon>Bacteroidota</taxon>
        <taxon>Chitinophagia</taxon>
        <taxon>Chitinophagales</taxon>
        <taxon>Chitinophagaceae</taxon>
        <taxon>Terrimonas</taxon>
    </lineage>
</organism>